<evidence type="ECO:0000256" key="1">
    <source>
        <dbReference type="SAM" id="Phobius"/>
    </source>
</evidence>
<name>A0A8K1LIK9_9PASS</name>
<sequence>MVWISNNVASRTREVIVPLYSALHINVHPELMDSMCGLTRVECKGMTSSLILLATLLLIEARMSLAFLANWAHFLIIFNGFLIMFRFISTSGSFFLGLPTLQQINTLTPLVVCEFASGRLIHIIKEDIKQDYAKQIPGGHHL</sequence>
<dbReference type="Proteomes" id="UP000796761">
    <property type="component" value="Unassembled WGS sequence"/>
</dbReference>
<proteinExistence type="predicted"/>
<feature type="transmembrane region" description="Helical" evidence="1">
    <location>
        <begin position="75"/>
        <end position="98"/>
    </location>
</feature>
<keyword evidence="1" id="KW-0812">Transmembrane</keyword>
<gene>
    <name evidence="2" type="ORF">HGM15179_012067</name>
</gene>
<evidence type="ECO:0000313" key="3">
    <source>
        <dbReference type="Proteomes" id="UP000796761"/>
    </source>
</evidence>
<protein>
    <submittedName>
        <fullName evidence="2">Uncharacterized protein</fullName>
    </submittedName>
</protein>
<feature type="transmembrane region" description="Helical" evidence="1">
    <location>
        <begin position="50"/>
        <end position="69"/>
    </location>
</feature>
<organism evidence="2 3">
    <name type="scientific">Zosterops borbonicus</name>
    <dbReference type="NCBI Taxonomy" id="364589"/>
    <lineage>
        <taxon>Eukaryota</taxon>
        <taxon>Metazoa</taxon>
        <taxon>Chordata</taxon>
        <taxon>Craniata</taxon>
        <taxon>Vertebrata</taxon>
        <taxon>Euteleostomi</taxon>
        <taxon>Archelosauria</taxon>
        <taxon>Archosauria</taxon>
        <taxon>Dinosauria</taxon>
        <taxon>Saurischia</taxon>
        <taxon>Theropoda</taxon>
        <taxon>Coelurosauria</taxon>
        <taxon>Aves</taxon>
        <taxon>Neognathae</taxon>
        <taxon>Neoaves</taxon>
        <taxon>Telluraves</taxon>
        <taxon>Australaves</taxon>
        <taxon>Passeriformes</taxon>
        <taxon>Sylvioidea</taxon>
        <taxon>Zosteropidae</taxon>
        <taxon>Zosterops</taxon>
    </lineage>
</organism>
<comment type="caution">
    <text evidence="2">The sequence shown here is derived from an EMBL/GenBank/DDBJ whole genome shotgun (WGS) entry which is preliminary data.</text>
</comment>
<dbReference type="AlphaFoldDB" id="A0A8K1LIK9"/>
<accession>A0A8K1LIK9</accession>
<dbReference type="EMBL" id="SWJQ01000386">
    <property type="protein sequence ID" value="TRZ15046.1"/>
    <property type="molecule type" value="Genomic_DNA"/>
</dbReference>
<reference evidence="2" key="1">
    <citation type="submission" date="2019-04" db="EMBL/GenBank/DDBJ databases">
        <title>Genome assembly of Zosterops borbonicus 15179.</title>
        <authorList>
            <person name="Leroy T."/>
            <person name="Anselmetti Y."/>
            <person name="Tilak M.-K."/>
            <person name="Nabholz B."/>
        </authorList>
    </citation>
    <scope>NUCLEOTIDE SEQUENCE</scope>
    <source>
        <strain evidence="2">HGM_15179</strain>
        <tissue evidence="2">Muscle</tissue>
    </source>
</reference>
<keyword evidence="1" id="KW-0472">Membrane</keyword>
<evidence type="ECO:0000313" key="2">
    <source>
        <dbReference type="EMBL" id="TRZ15046.1"/>
    </source>
</evidence>
<keyword evidence="1" id="KW-1133">Transmembrane helix</keyword>
<keyword evidence="3" id="KW-1185">Reference proteome</keyword>